<proteinExistence type="predicted"/>
<gene>
    <name evidence="1" type="ORF">QCA50_013531</name>
</gene>
<evidence type="ECO:0000313" key="2">
    <source>
        <dbReference type="Proteomes" id="UP001385951"/>
    </source>
</evidence>
<sequence length="143" mass="16353">MLPQGHPLVLKSKAAWGKPVEEEAKLWQETKLPFSCFGSADPTSDEDFCNGCYEMSFPSLHRTSDLNRFWIRSDYVKFSNYLDMRWDTIRSRDSTLETSCWYSIVLTGQPGIGKSSSIPYILCRRLGQTQPMRTYPLPTIVGS</sequence>
<reference evidence="1 2" key="1">
    <citation type="submission" date="2022-09" db="EMBL/GenBank/DDBJ databases">
        <authorList>
            <person name="Palmer J.M."/>
        </authorList>
    </citation>
    <scope>NUCLEOTIDE SEQUENCE [LARGE SCALE GENOMIC DNA]</scope>
    <source>
        <strain evidence="1 2">DSM 7382</strain>
    </source>
</reference>
<comment type="caution">
    <text evidence="1">The sequence shown here is derived from an EMBL/GenBank/DDBJ whole genome shotgun (WGS) entry which is preliminary data.</text>
</comment>
<dbReference type="EMBL" id="JASBNA010000031">
    <property type="protein sequence ID" value="KAK7683269.1"/>
    <property type="molecule type" value="Genomic_DNA"/>
</dbReference>
<evidence type="ECO:0000313" key="1">
    <source>
        <dbReference type="EMBL" id="KAK7683269.1"/>
    </source>
</evidence>
<protein>
    <submittedName>
        <fullName evidence="1">Uncharacterized protein</fullName>
    </submittedName>
</protein>
<dbReference type="Proteomes" id="UP001385951">
    <property type="component" value="Unassembled WGS sequence"/>
</dbReference>
<name>A0AAW0FW13_9APHY</name>
<dbReference type="AlphaFoldDB" id="A0AAW0FW13"/>
<organism evidence="1 2">
    <name type="scientific">Cerrena zonata</name>
    <dbReference type="NCBI Taxonomy" id="2478898"/>
    <lineage>
        <taxon>Eukaryota</taxon>
        <taxon>Fungi</taxon>
        <taxon>Dikarya</taxon>
        <taxon>Basidiomycota</taxon>
        <taxon>Agaricomycotina</taxon>
        <taxon>Agaricomycetes</taxon>
        <taxon>Polyporales</taxon>
        <taxon>Cerrenaceae</taxon>
        <taxon>Cerrena</taxon>
    </lineage>
</organism>
<keyword evidence="2" id="KW-1185">Reference proteome</keyword>
<accession>A0AAW0FW13</accession>